<feature type="compositionally biased region" description="Basic and acidic residues" evidence="2">
    <location>
        <begin position="518"/>
        <end position="530"/>
    </location>
</feature>
<dbReference type="CTD" id="152137"/>
<evidence type="ECO:0000256" key="1">
    <source>
        <dbReference type="ARBA" id="ARBA00023054"/>
    </source>
</evidence>
<feature type="region of interest" description="Disordered" evidence="2">
    <location>
        <begin position="34"/>
        <end position="73"/>
    </location>
</feature>
<dbReference type="KEGG" id="pmrn:116946831"/>
<feature type="compositionally biased region" description="Basic and acidic residues" evidence="2">
    <location>
        <begin position="467"/>
        <end position="483"/>
    </location>
</feature>
<feature type="region of interest" description="Disordered" evidence="2">
    <location>
        <begin position="266"/>
        <end position="530"/>
    </location>
</feature>
<organism evidence="4 5">
    <name type="scientific">Petromyzon marinus</name>
    <name type="common">Sea lamprey</name>
    <dbReference type="NCBI Taxonomy" id="7757"/>
    <lineage>
        <taxon>Eukaryota</taxon>
        <taxon>Metazoa</taxon>
        <taxon>Chordata</taxon>
        <taxon>Craniata</taxon>
        <taxon>Vertebrata</taxon>
        <taxon>Cyclostomata</taxon>
        <taxon>Hyperoartia</taxon>
        <taxon>Petromyzontiformes</taxon>
        <taxon>Petromyzontidae</taxon>
        <taxon>Petromyzon</taxon>
    </lineage>
</organism>
<accession>A0AAJ7TJ99</accession>
<dbReference type="InterPro" id="IPR029311">
    <property type="entry name" value="CCDC50_N"/>
</dbReference>
<dbReference type="InterPro" id="IPR039303">
    <property type="entry name" value="CCDC50"/>
</dbReference>
<sequence length="530" mass="61613">MLVLPDDDCLCYNRNVVLYYVIYFLRKFTEGTKEGGSDALNPDATRRFRPRPKQKERGAEKGGGGGDSGMAGMDASVDQAHLPRVEEVKKEFSVLEDGVLAHHLQKQEIEDHYASNVVKSRLAAGDVRLARQLQEAEAQRQRLNRLTIEERDAHVAMELQQQEERAREEERRERERQDARVARRLQEGERRGRHVDSAAHPSPVRDQVGFVEEGMTEEIELDDAELARRLQQQEEQRAWKAHRAADAGLRAAVLAQDEEIAKFIQEKELKSLKQKEKTSVRAREKGEMEKERRRDPRKESEWVREREAGRERQEWEREREVRARERHGDPCKEIEWQREREARKEIDTGERREQERLRDRHRDLSKGSDHERHVEARGYREGGREMHGERTPGRERREPVSVRTADERSNGDSQRRPPRPPPPKNIAEELDPTFDKRPMKRPPRPAAPPSHDRTQGHPIGSPPAHTASDEHHVNRSWSRDDIHGSQPVEPEGAAAWDTRDQGQRWERAGRVLTGEGEDQSRSKKENCKQQ</sequence>
<dbReference type="RefSeq" id="XP_032817891.1">
    <property type="nucleotide sequence ID" value="XM_032962000.1"/>
</dbReference>
<dbReference type="PANTHER" id="PTHR22115">
    <property type="entry name" value="C3ORF6 PROTEIN-RELATED"/>
    <property type="match status" value="1"/>
</dbReference>
<evidence type="ECO:0000256" key="2">
    <source>
        <dbReference type="SAM" id="MobiDB-lite"/>
    </source>
</evidence>
<proteinExistence type="predicted"/>
<evidence type="ECO:0000259" key="3">
    <source>
        <dbReference type="Pfam" id="PF15295"/>
    </source>
</evidence>
<protein>
    <submittedName>
        <fullName evidence="5">Trichohyalin-like isoform X1</fullName>
    </submittedName>
</protein>
<keyword evidence="4" id="KW-1185">Reference proteome</keyword>
<gene>
    <name evidence="5" type="primary">LOC116946831</name>
</gene>
<feature type="compositionally biased region" description="Basic and acidic residues" evidence="2">
    <location>
        <begin position="497"/>
        <end position="509"/>
    </location>
</feature>
<feature type="compositionally biased region" description="Basic and acidic residues" evidence="2">
    <location>
        <begin position="266"/>
        <end position="415"/>
    </location>
</feature>
<feature type="region of interest" description="Disordered" evidence="2">
    <location>
        <begin position="159"/>
        <end position="202"/>
    </location>
</feature>
<feature type="compositionally biased region" description="Basic and acidic residues" evidence="2">
    <location>
        <begin position="162"/>
        <end position="197"/>
    </location>
</feature>
<name>A0AAJ7TJ99_PETMA</name>
<keyword evidence="1" id="KW-0175">Coiled coil</keyword>
<feature type="domain" description="Coiled-coil" evidence="3">
    <location>
        <begin position="76"/>
        <end position="191"/>
    </location>
</feature>
<dbReference type="Pfam" id="PF15295">
    <property type="entry name" value="CCDC50_N"/>
    <property type="match status" value="1"/>
</dbReference>
<dbReference type="AlphaFoldDB" id="A0AAJ7TJ99"/>
<evidence type="ECO:0000313" key="5">
    <source>
        <dbReference type="RefSeq" id="XP_032817891.1"/>
    </source>
</evidence>
<dbReference type="Proteomes" id="UP001318040">
    <property type="component" value="Chromosome 28"/>
</dbReference>
<reference evidence="5" key="1">
    <citation type="submission" date="2025-08" db="UniProtKB">
        <authorList>
            <consortium name="RefSeq"/>
        </authorList>
    </citation>
    <scope>IDENTIFICATION</scope>
    <source>
        <tissue evidence="5">Sperm</tissue>
    </source>
</reference>
<dbReference type="PANTHER" id="PTHR22115:SF4">
    <property type="entry name" value="COILED-COIL DOMAIN-CONTAINING PROTEIN"/>
    <property type="match status" value="1"/>
</dbReference>
<evidence type="ECO:0000313" key="4">
    <source>
        <dbReference type="Proteomes" id="UP001318040"/>
    </source>
</evidence>